<evidence type="ECO:0000313" key="5">
    <source>
        <dbReference type="Proteomes" id="UP000236394"/>
    </source>
</evidence>
<name>A0A2J8B0U4_9FIRM</name>
<feature type="compositionally biased region" description="Basic and acidic residues" evidence="2">
    <location>
        <begin position="152"/>
        <end position="171"/>
    </location>
</feature>
<dbReference type="RefSeq" id="WP_102892612.1">
    <property type="nucleotide sequence ID" value="NZ_NBZD01000003.1"/>
</dbReference>
<feature type="region of interest" description="Disordered" evidence="2">
    <location>
        <begin position="106"/>
        <end position="184"/>
    </location>
</feature>
<dbReference type="Pfam" id="PF09479">
    <property type="entry name" value="Flg_new"/>
    <property type="match status" value="1"/>
</dbReference>
<dbReference type="Gene3D" id="2.60.40.4270">
    <property type="entry name" value="Listeria-Bacteroides repeat domain"/>
    <property type="match status" value="1"/>
</dbReference>
<comment type="subcellular location">
    <subcellularLocation>
        <location evidence="1">Cell envelope</location>
    </subcellularLocation>
</comment>
<evidence type="ECO:0000256" key="3">
    <source>
        <dbReference type="SAM" id="SignalP"/>
    </source>
</evidence>
<proteinExistence type="predicted"/>
<reference evidence="5" key="1">
    <citation type="submission" date="2017-04" db="EMBL/GenBank/DDBJ databases">
        <authorList>
            <person name="Bumgarner R.E."/>
            <person name="Fredricks D.N."/>
            <person name="Srinivasan S."/>
        </authorList>
    </citation>
    <scope>NUCLEOTIDE SEQUENCE [LARGE SCALE GENOMIC DNA]</scope>
    <source>
        <strain evidence="5">KA00405</strain>
    </source>
</reference>
<feature type="region of interest" description="Disordered" evidence="2">
    <location>
        <begin position="43"/>
        <end position="86"/>
    </location>
</feature>
<comment type="caution">
    <text evidence="4">The sequence shown here is derived from an EMBL/GenBank/DDBJ whole genome shotgun (WGS) entry which is preliminary data.</text>
</comment>
<feature type="chain" id="PRO_5038399820" description="Repeat protein" evidence="3">
    <location>
        <begin position="29"/>
        <end position="1878"/>
    </location>
</feature>
<organism evidence="4 5">
    <name type="scientific">Mageeibacillus indolicus</name>
    <dbReference type="NCBI Taxonomy" id="884684"/>
    <lineage>
        <taxon>Bacteria</taxon>
        <taxon>Bacillati</taxon>
        <taxon>Bacillota</taxon>
        <taxon>Clostridia</taxon>
        <taxon>Eubacteriales</taxon>
        <taxon>Oscillospiraceae</taxon>
        <taxon>Mageeibacillus</taxon>
    </lineage>
</organism>
<feature type="compositionally biased region" description="Polar residues" evidence="2">
    <location>
        <begin position="116"/>
        <end position="125"/>
    </location>
</feature>
<gene>
    <name evidence="4" type="ORF">B7R76_05955</name>
</gene>
<sequence length="1878" mass="210195">MKQFIRQTAAVLSLVLVLTSVDVTGALAVRAEEIKQNTGVLNFNDLSSGTGNGASGSEETGGRELNKAVTAAPGQTSDGKSSSARFKQDNAAKYAADSDSVRSSIAGQDRYIGNGTAAQNRTTGSTGNGTAGQDRATDPNSSANSALVAITKDPRISEKNNQDPKETDPTKMLEIGEQPDPTPKTAGYYMNENLPKRARFIGPDPTEQKDADEQVQTDLKPGTLYSYTMIMNLVGKEQGKGDKLNPFYQPYQITVGEDKDALKEAGISSGITYQLPEMNGYKSPDKADGESDTALQNTTDGHKTITFNYDKVKKLAEKGKAEGDENVGQLKNYVENFNYEPQPITFKVQHMVQSLAKQGEFELYNGQGGESEIKATVGEVCTIPPLAALEEGYEEVEKNMKVLVPDTKDFVVNKYYIRKRSNVIYDTAGGKPISSRRFAFGQTIPLPKDPPVKDGYEFLGWKVGSDLGSYKKYKKDDVIGKDVQQLDGAMPGHEVKFIATWKGKEKAPYKVTYWLEKADYKKEDKGDFAKTHAFLYEVDKPEVPITTDLTSTFKTLADEALDIGDENKFPSEDLGTGNRRKGFLYDAKTTEKLNNDLKIKNPTPDGKTNVQIVIKRKRYTLIFCNSINGGVKKYTFAPRWSDKWDAEGNRLLSSDPKIPFAPPLVNPEPDKNFGKPPEAGYDKPYQFVARFGQETIGLWPIPLFNCKLDLSEDFFGWLGNGNYPYLDTPPYKFDSFITDSYTYNKVDTFGHIDNSVVIDLNKVGNNQDEGNKEYPVLNFNATSGTGHAVHVEFKIQTVDQKGYEWNYRGFHYYKFDTDGETYDFPAPSLKGFTAETDYTTDEGGPAFRQTNIKKDDVKGVRDYLHDQGMPDEVIESRLKEDSDYWHGRNNTGMLITKYNRNKYNLILHNGKETKELQLPYEANINEYLPKDPSAEKAGYPKTWKFVSWTLDPGNKTDVPKTGFTMPDYNVQVYAKWKDPNIYNFTIDLNKAAAPAAKMDDLQQAEVTNATFDNELYKKEDNSPKGSFKDPDKKMTFFIKSGFKVNELTQKPTCPGYTFLGWRVLRYQIDPQTGKADLTKLITPKPGEQVEYFAFGNVIGESCVAQAMWIKNEVAPVRYEHHFFDKQDNELGAEATTDQTNKDGMKGFKGKGLVYINPNGRPDSQIAGIGEKQDENWVLIASPKTLKKVKAQSENKYIQSLMVKKFPEGQDNPNVFKFYYQPFKKRFYYKKFICDNAVNADNPGVQPSSSFEIMDPDKVKNNNHDFDTCNFKKIPGFLLAKEEKKQKSVKFTLNKETGDIEKINGKAIKPNDPQAKIGVEFHYTDARVLLRNSDAENIKTPKGYHRVVIDLAKTKMEFAYDYVGSHNKEGKANVKENRSKYVVDVADGYKDENIPIPDVVPVRELPVHKIWLDQNGLNIYSGELYEDPGKAEEDLEADLDEAVVKKPVKPALPIMKPAAATITLSPVDDYTDANGNKVRDTEVKMSADDLKLKDEQNNVLKQPYWEKKAYLPIGTPLFVERLGDPQNSPTGPTPRTLKLADFASCKKDDKSGDVAAENQKLPAGEQWRAKPYLKRSLEFDAKQPWNEAEFERLRKLDGRKHEFFKYNASEKNATRQTDGREVGVFVEHEVSLRDKNGAEVKRLKLFDVDVVGSKAAEGDTQNSIDDMKQLVVVNAEVPTIDVEVQKSWYDYEGKSLDFNTLSVGSAVNPKPLTMEMRFLDPVVAKNLPTRSTDLTAAGKWHGWIRNVRVRFRRKSDHVYAYNLHEVGEDNGLLSYGGKKFVATYIGRCLDGFKVFNHEKINGFPPVVAICDCARMGMNKAYSAMNQVGAFVEQKFRQLFGRRGLRLGGAPSGGTVSGGRAAGDMGGCDAAGGCQSCHLD</sequence>
<protein>
    <recommendedName>
        <fullName evidence="6">Repeat protein</fullName>
    </recommendedName>
</protein>
<evidence type="ECO:0000313" key="4">
    <source>
        <dbReference type="EMBL" id="PNH18382.1"/>
    </source>
</evidence>
<dbReference type="GO" id="GO:0030313">
    <property type="term" value="C:cell envelope"/>
    <property type="evidence" value="ECO:0007669"/>
    <property type="project" value="UniProtKB-SubCell"/>
</dbReference>
<dbReference type="InterPro" id="IPR042229">
    <property type="entry name" value="Listeria/Bacterioides_rpt_sf"/>
</dbReference>
<dbReference type="EMBL" id="NBZD01000003">
    <property type="protein sequence ID" value="PNH18382.1"/>
    <property type="molecule type" value="Genomic_DNA"/>
</dbReference>
<dbReference type="InterPro" id="IPR013378">
    <property type="entry name" value="InlB-like_B-rpt"/>
</dbReference>
<feature type="signal peptide" evidence="3">
    <location>
        <begin position="1"/>
        <end position="28"/>
    </location>
</feature>
<keyword evidence="3" id="KW-0732">Signal</keyword>
<dbReference type="Proteomes" id="UP000236394">
    <property type="component" value="Unassembled WGS sequence"/>
</dbReference>
<evidence type="ECO:0008006" key="6">
    <source>
        <dbReference type="Google" id="ProtNLM"/>
    </source>
</evidence>
<evidence type="ECO:0000256" key="1">
    <source>
        <dbReference type="ARBA" id="ARBA00004196"/>
    </source>
</evidence>
<feature type="compositionally biased region" description="Polar residues" evidence="2">
    <location>
        <begin position="73"/>
        <end position="85"/>
    </location>
</feature>
<evidence type="ECO:0000256" key="2">
    <source>
        <dbReference type="SAM" id="MobiDB-lite"/>
    </source>
</evidence>
<accession>A0A2J8B0U4</accession>